<protein>
    <submittedName>
        <fullName evidence="2">Uncharacterized protein</fullName>
    </submittedName>
</protein>
<proteinExistence type="predicted"/>
<organism evidence="2 3">
    <name type="scientific">Melaminivora suipulveris</name>
    <dbReference type="NCBI Taxonomy" id="2109913"/>
    <lineage>
        <taxon>Bacteria</taxon>
        <taxon>Pseudomonadati</taxon>
        <taxon>Pseudomonadota</taxon>
        <taxon>Betaproteobacteria</taxon>
        <taxon>Burkholderiales</taxon>
        <taxon>Comamonadaceae</taxon>
        <taxon>Melaminivora</taxon>
    </lineage>
</organism>
<dbReference type="OrthoDB" id="5351919at2"/>
<feature type="region of interest" description="Disordered" evidence="1">
    <location>
        <begin position="1"/>
        <end position="25"/>
    </location>
</feature>
<dbReference type="Proteomes" id="UP000237925">
    <property type="component" value="Chromosome"/>
</dbReference>
<evidence type="ECO:0000256" key="1">
    <source>
        <dbReference type="SAM" id="MobiDB-lite"/>
    </source>
</evidence>
<gene>
    <name evidence="2" type="ORF">C6568_01935</name>
</gene>
<dbReference type="KEGG" id="mela:C6568_01935"/>
<name>A0A2R3Q8P3_9BURK</name>
<dbReference type="AlphaFoldDB" id="A0A2R3Q8P3"/>
<keyword evidence="3" id="KW-1185">Reference proteome</keyword>
<evidence type="ECO:0000313" key="2">
    <source>
        <dbReference type="EMBL" id="AVO48155.1"/>
    </source>
</evidence>
<sequence length="594" mass="64494">MPALHPPASRASSPALSADAPHPDSAPSAQALRWLLRVALPDKGRHKAQGWWGQVDFVVTRSHVDADGDAFHDGLFITDWKRHDFWLSLPGSAPAQARRGLALGWWRQLHPAARSADDGDALLCQWRSYDAMGASQDWRDLDLQDAGPQARRALAPAWGTVLRYWRAAERERRAGRPARARLHAALSQGSVAALARLPIFVEHFNDWSDPERAGCWLEDVWVGARQAGWHAGARRGAALKLSWRNGQERAGDAEDDAHACYQIDLLEPSAVPPPGTAHPPGLALSYSQRQSDARVPLPADAALHLRHLAVLLRRVERLLEHQQRQPRADVDLAALPPDLALGLHPPPPHMPQASDQELFGAAAMALSRDWQAATRGWAAAWRAQCERAGEADGGAALLAQHDARTPRQSAAVLRLARQVHALGDAGLSERFRRRFAFAPSLYAPHAARHGRRVQALQWLDDGALLCWLDEAEAAGACWRIAACGLRVAPAAAPTPRAARSLELQGLALRIDAAGDVTGCGADGVPLWRHHLGAAASCLAQSPADSALLAAGTVDGAVVLLQRRSAPDALLTATSRYHEVRRVLFWRDAPVPFAW</sequence>
<accession>A0A2R3Q8P3</accession>
<dbReference type="EMBL" id="CP027667">
    <property type="protein sequence ID" value="AVO48155.1"/>
    <property type="molecule type" value="Genomic_DNA"/>
</dbReference>
<evidence type="ECO:0000313" key="3">
    <source>
        <dbReference type="Proteomes" id="UP000237925"/>
    </source>
</evidence>
<dbReference type="RefSeq" id="WP_106682638.1">
    <property type="nucleotide sequence ID" value="NZ_CP027667.1"/>
</dbReference>
<reference evidence="2 3" key="1">
    <citation type="submission" date="2018-03" db="EMBL/GenBank/DDBJ databases">
        <title>Genome sequencing of Melaminivora sp.</title>
        <authorList>
            <person name="Kim S.-J."/>
            <person name="Heo J."/>
            <person name="Ahn J.-H."/>
            <person name="Kwon S.-W."/>
        </authorList>
    </citation>
    <scope>NUCLEOTIDE SEQUENCE [LARGE SCALE GENOMIC DNA]</scope>
    <source>
        <strain evidence="2 3">SC2-9</strain>
    </source>
</reference>